<dbReference type="EMBL" id="CAAALY010269163">
    <property type="protein sequence ID" value="VEL41400.1"/>
    <property type="molecule type" value="Genomic_DNA"/>
</dbReference>
<gene>
    <name evidence="1" type="ORF">PXEA_LOCUS34840</name>
</gene>
<reference evidence="1" key="1">
    <citation type="submission" date="2018-11" db="EMBL/GenBank/DDBJ databases">
        <authorList>
            <consortium name="Pathogen Informatics"/>
        </authorList>
    </citation>
    <scope>NUCLEOTIDE SEQUENCE</scope>
</reference>
<name>A0A3S5CV79_9PLAT</name>
<organism evidence="1 2">
    <name type="scientific">Protopolystoma xenopodis</name>
    <dbReference type="NCBI Taxonomy" id="117903"/>
    <lineage>
        <taxon>Eukaryota</taxon>
        <taxon>Metazoa</taxon>
        <taxon>Spiralia</taxon>
        <taxon>Lophotrochozoa</taxon>
        <taxon>Platyhelminthes</taxon>
        <taxon>Monogenea</taxon>
        <taxon>Polyopisthocotylea</taxon>
        <taxon>Polystomatidea</taxon>
        <taxon>Polystomatidae</taxon>
        <taxon>Protopolystoma</taxon>
    </lineage>
</organism>
<comment type="caution">
    <text evidence="1">The sequence shown here is derived from an EMBL/GenBank/DDBJ whole genome shotgun (WGS) entry which is preliminary data.</text>
</comment>
<protein>
    <submittedName>
        <fullName evidence="1">Uncharacterized protein</fullName>
    </submittedName>
</protein>
<keyword evidence="2" id="KW-1185">Reference proteome</keyword>
<accession>A0A3S5CV79</accession>
<proteinExistence type="predicted"/>
<dbReference type="AlphaFoldDB" id="A0A3S5CV79"/>
<evidence type="ECO:0000313" key="2">
    <source>
        <dbReference type="Proteomes" id="UP000784294"/>
    </source>
</evidence>
<sequence>MAGVLVWNLIGHARGQRDTASYGSRFEVSRSASDWRKRLSYERRCRVDPIASSDPTAETVVGLQSECQSSHSNLA</sequence>
<evidence type="ECO:0000313" key="1">
    <source>
        <dbReference type="EMBL" id="VEL41400.1"/>
    </source>
</evidence>
<dbReference type="Proteomes" id="UP000784294">
    <property type="component" value="Unassembled WGS sequence"/>
</dbReference>